<dbReference type="InterPro" id="IPR011042">
    <property type="entry name" value="6-blade_b-propeller_TolB-like"/>
</dbReference>
<comment type="caution">
    <text evidence="1">The sequence shown here is derived from an EMBL/GenBank/DDBJ whole genome shotgun (WGS) entry which is preliminary data.</text>
</comment>
<reference evidence="3 4" key="1">
    <citation type="submission" date="2018-08" db="EMBL/GenBank/DDBJ databases">
        <title>A genome reference for cultivated species of the human gut microbiota.</title>
        <authorList>
            <person name="Zou Y."/>
            <person name="Xue W."/>
            <person name="Luo G."/>
        </authorList>
    </citation>
    <scope>NUCLEOTIDE SEQUENCE [LARGE SCALE GENOMIC DNA]</scope>
    <source>
        <strain evidence="2 4">AF28-11</strain>
        <strain evidence="1 3">OM03-4</strain>
    </source>
</reference>
<evidence type="ECO:0000313" key="3">
    <source>
        <dbReference type="Proteomes" id="UP000260759"/>
    </source>
</evidence>
<dbReference type="EMBL" id="QSVA01000020">
    <property type="protein sequence ID" value="RGN90927.1"/>
    <property type="molecule type" value="Genomic_DNA"/>
</dbReference>
<name>A0A396F254_BACUN</name>
<organism evidence="1 3">
    <name type="scientific">Bacteroides uniformis</name>
    <dbReference type="NCBI Taxonomy" id="820"/>
    <lineage>
        <taxon>Bacteria</taxon>
        <taxon>Pseudomonadati</taxon>
        <taxon>Bacteroidota</taxon>
        <taxon>Bacteroidia</taxon>
        <taxon>Bacteroidales</taxon>
        <taxon>Bacteroidaceae</taxon>
        <taxon>Bacteroides</taxon>
    </lineage>
</organism>
<dbReference type="EMBL" id="QRTH01000006">
    <property type="protein sequence ID" value="RGQ50290.1"/>
    <property type="molecule type" value="Genomic_DNA"/>
</dbReference>
<evidence type="ECO:0000313" key="2">
    <source>
        <dbReference type="EMBL" id="RGQ50290.1"/>
    </source>
</evidence>
<dbReference type="Pfam" id="PF07676">
    <property type="entry name" value="PD40"/>
    <property type="match status" value="2"/>
</dbReference>
<evidence type="ECO:0008006" key="5">
    <source>
        <dbReference type="Google" id="ProtNLM"/>
    </source>
</evidence>
<dbReference type="AlphaFoldDB" id="A0A396F254"/>
<proteinExistence type="predicted"/>
<dbReference type="Gene3D" id="2.120.10.30">
    <property type="entry name" value="TolB, C-terminal domain"/>
    <property type="match status" value="2"/>
</dbReference>
<dbReference type="Proteomes" id="UP000283680">
    <property type="component" value="Unassembled WGS sequence"/>
</dbReference>
<protein>
    <recommendedName>
        <fullName evidence="5">Cytochrome c binding protein</fullName>
    </recommendedName>
</protein>
<dbReference type="Proteomes" id="UP000260759">
    <property type="component" value="Unassembled WGS sequence"/>
</dbReference>
<evidence type="ECO:0000313" key="1">
    <source>
        <dbReference type="EMBL" id="RGN90927.1"/>
    </source>
</evidence>
<dbReference type="InterPro" id="IPR011659">
    <property type="entry name" value="WD40"/>
</dbReference>
<dbReference type="SUPFAM" id="SSF82171">
    <property type="entry name" value="DPP6 N-terminal domain-like"/>
    <property type="match status" value="1"/>
</dbReference>
<gene>
    <name evidence="2" type="ORF">DWY92_12590</name>
    <name evidence="1" type="ORF">DXB37_17630</name>
</gene>
<accession>A0A396F254</accession>
<evidence type="ECO:0000313" key="4">
    <source>
        <dbReference type="Proteomes" id="UP000283680"/>
    </source>
</evidence>
<sequence>MNRDMKYIQVVVELLLCCCLYACSPCPESVQPADRLLELYPEYQDVTIPCNVAPLNFLVRNEGVDAVCVSVKGASDSLQINARGNKAVFPLKAWRALLEAEKGHTLEVTVTARTSGRWLRYPSFAWQVVADKLDAYVSYRLIEPGYEVWNALQIRERCIENFEERILADNSQTDGKCMNCHVHGGNSGNLSMFHLRGEGGGTILNRDGKLRKLALKNGQMISAAVYGDFHPDGRYGVFSSNVIIPMFHTESNRRLEVYDTVSDLAVADFDGNRMIVSPLTADSTVLETFPTFSADGKWIYYCSAPAVPLPDSVQQLRYSLCRIAFDANHGTWGDRVDTLWNARLEKGSVCHPKASPDGRYLLYTVADYGTFPIWHRETELQLMDLQTGAIDSLPMVNSNRSDTYHSWSSGSRWFAFASKRGDGQYGRVYFAYLDAEGKAHKPFVLPQSDPEKDDLTLKSYNIPDLSATPVPFDASSIKRINRQLKAEEFK</sequence>